<organism evidence="3 4">
    <name type="scientific">Allofournierella massiliensis</name>
    <dbReference type="NCBI Taxonomy" id="1650663"/>
    <lineage>
        <taxon>Bacteria</taxon>
        <taxon>Bacillati</taxon>
        <taxon>Bacillota</taxon>
        <taxon>Clostridia</taxon>
        <taxon>Eubacteriales</taxon>
        <taxon>Oscillospiraceae</taxon>
        <taxon>Allofournierella</taxon>
    </lineage>
</organism>
<feature type="compositionally biased region" description="Low complexity" evidence="1">
    <location>
        <begin position="103"/>
        <end position="112"/>
    </location>
</feature>
<evidence type="ECO:0000313" key="3">
    <source>
        <dbReference type="EMBL" id="TCL60824.1"/>
    </source>
</evidence>
<name>A0A4R1R5M1_9FIRM</name>
<feature type="transmembrane region" description="Helical" evidence="2">
    <location>
        <begin position="60"/>
        <end position="79"/>
    </location>
</feature>
<dbReference type="STRING" id="1650663.GCA_001486665_00211"/>
<evidence type="ECO:0000313" key="4">
    <source>
        <dbReference type="Proteomes" id="UP000295184"/>
    </source>
</evidence>
<accession>A0A4R1R5M1</accession>
<proteinExistence type="predicted"/>
<keyword evidence="2" id="KW-1133">Transmembrane helix</keyword>
<dbReference type="Proteomes" id="UP000295184">
    <property type="component" value="Unassembled WGS sequence"/>
</dbReference>
<keyword evidence="2" id="KW-0812">Transmembrane</keyword>
<reference evidence="3 4" key="1">
    <citation type="submission" date="2019-03" db="EMBL/GenBank/DDBJ databases">
        <title>Genomic Encyclopedia of Type Strains, Phase IV (KMG-IV): sequencing the most valuable type-strain genomes for metagenomic binning, comparative biology and taxonomic classification.</title>
        <authorList>
            <person name="Goeker M."/>
        </authorList>
    </citation>
    <scope>NUCLEOTIDE SEQUENCE [LARGE SCALE GENOMIC DNA]</scope>
    <source>
        <strain evidence="3 4">DSM 100451</strain>
    </source>
</reference>
<dbReference type="RefSeq" id="WP_058962743.1">
    <property type="nucleotide sequence ID" value="NZ_CABKVM010000011.1"/>
</dbReference>
<dbReference type="OrthoDB" id="1837254at2"/>
<evidence type="ECO:0000256" key="1">
    <source>
        <dbReference type="SAM" id="MobiDB-lite"/>
    </source>
</evidence>
<sequence>MERSAPPKEWKLPPEFILPWEPGVPEEPRPGAEAAPLPPEFQGGGRGAPRNRERRRGWRILASVAMALLLTVAAAVPAAELPSPEPPTSAGDPLPTVPPETTPPGGEESPGPVQTPEPITFFSAMMNGSEGFLQVAFPEPETIASAKVTQFDTITQRPFYEDTFGEGIPRADIDAGLYTAFYVVYPPDFDDYWAEAGADTYPTFEMRLTVERVNGETETYTAADLGRCPQLRGEYDETTNTVTMKVWWDDGEDFPQVVPVAPEQAEGDTLSVTVYVDGEPLPPEAYALSQVREESQYSTSDNPDVLLTRYTYITVATASLPQPLAAESALSCAVHMTLSGQPFTYSLPISTAPRDIYW</sequence>
<feature type="region of interest" description="Disordered" evidence="1">
    <location>
        <begin position="1"/>
        <end position="54"/>
    </location>
</feature>
<gene>
    <name evidence="3" type="ORF">EDD77_103149</name>
</gene>
<evidence type="ECO:0000256" key="2">
    <source>
        <dbReference type="SAM" id="Phobius"/>
    </source>
</evidence>
<dbReference type="EMBL" id="SLUM01000003">
    <property type="protein sequence ID" value="TCL60824.1"/>
    <property type="molecule type" value="Genomic_DNA"/>
</dbReference>
<protein>
    <submittedName>
        <fullName evidence="3">Uncharacterized protein</fullName>
    </submittedName>
</protein>
<feature type="region of interest" description="Disordered" evidence="1">
    <location>
        <begin position="80"/>
        <end position="119"/>
    </location>
</feature>
<dbReference type="AlphaFoldDB" id="A0A4R1R5M1"/>
<feature type="compositionally biased region" description="Basic and acidic residues" evidence="1">
    <location>
        <begin position="1"/>
        <end position="12"/>
    </location>
</feature>
<comment type="caution">
    <text evidence="3">The sequence shown here is derived from an EMBL/GenBank/DDBJ whole genome shotgun (WGS) entry which is preliminary data.</text>
</comment>
<feature type="compositionally biased region" description="Low complexity" evidence="1">
    <location>
        <begin position="80"/>
        <end position="94"/>
    </location>
</feature>
<keyword evidence="2" id="KW-0472">Membrane</keyword>